<protein>
    <submittedName>
        <fullName evidence="3">Tripartite tricarboxylate transporter substrate binding protein</fullName>
    </submittedName>
</protein>
<dbReference type="Pfam" id="PF03401">
    <property type="entry name" value="TctC"/>
    <property type="match status" value="1"/>
</dbReference>
<dbReference type="CDD" id="cd13578">
    <property type="entry name" value="PBP2_Bug27"/>
    <property type="match status" value="1"/>
</dbReference>
<feature type="signal peptide" evidence="2">
    <location>
        <begin position="1"/>
        <end position="22"/>
    </location>
</feature>
<dbReference type="Gene3D" id="3.40.190.10">
    <property type="entry name" value="Periplasmic binding protein-like II"/>
    <property type="match status" value="1"/>
</dbReference>
<accession>A0A9X1VRY9</accession>
<comment type="similarity">
    <text evidence="1">Belongs to the UPF0065 (bug) family.</text>
</comment>
<sequence length="324" mass="34080">MKSLLRVLVWLAAFGMAAGAPAQTSWTPDRQIKMVVPFAAGAAADNGMRAISDKLAAALGQAVVIDNRPGAGGVLGAQVGASSAPDGYTLIGGSDPPFTINPHLLKLPYDAQKAFQPVSLVADLPLLLVVRSDLNINSVRELIQFAKANPGKITAASSGNGSSGHLAVEMLKANASIDLLHVPYKGMPQAVTDMLGGRGDLTFSSFGPVMPHVKSGKLKILAISTAKRFSGMPDVPTVAESGVPGFDLSVWIGLLYPMGVPQAAVRRINTEVNKILQTPEVRVRFSELGYVPVGGSPDVMAKRLETDYQRFGKLIRDAKITTAD</sequence>
<keyword evidence="4" id="KW-1185">Reference proteome</keyword>
<evidence type="ECO:0000256" key="1">
    <source>
        <dbReference type="ARBA" id="ARBA00006987"/>
    </source>
</evidence>
<gene>
    <name evidence="3" type="ORF">MMF98_03425</name>
</gene>
<comment type="caution">
    <text evidence="3">The sequence shown here is derived from an EMBL/GenBank/DDBJ whole genome shotgun (WGS) entry which is preliminary data.</text>
</comment>
<feature type="chain" id="PRO_5040832270" evidence="2">
    <location>
        <begin position="23"/>
        <end position="324"/>
    </location>
</feature>
<dbReference type="Gene3D" id="3.40.190.150">
    <property type="entry name" value="Bordetella uptake gene, domain 1"/>
    <property type="match status" value="1"/>
</dbReference>
<dbReference type="RefSeq" id="WP_243304337.1">
    <property type="nucleotide sequence ID" value="NZ_JALGBI010000001.1"/>
</dbReference>
<dbReference type="InterPro" id="IPR042100">
    <property type="entry name" value="Bug_dom1"/>
</dbReference>
<dbReference type="InterPro" id="IPR005064">
    <property type="entry name" value="BUG"/>
</dbReference>
<evidence type="ECO:0000313" key="3">
    <source>
        <dbReference type="EMBL" id="MCJ0762252.1"/>
    </source>
</evidence>
<keyword evidence="2" id="KW-0732">Signal</keyword>
<evidence type="ECO:0000313" key="4">
    <source>
        <dbReference type="Proteomes" id="UP001139447"/>
    </source>
</evidence>
<name>A0A9X1VRY9_9BURK</name>
<dbReference type="Proteomes" id="UP001139447">
    <property type="component" value="Unassembled WGS sequence"/>
</dbReference>
<dbReference type="SUPFAM" id="SSF53850">
    <property type="entry name" value="Periplasmic binding protein-like II"/>
    <property type="match status" value="1"/>
</dbReference>
<reference evidence="3" key="1">
    <citation type="submission" date="2022-03" db="EMBL/GenBank/DDBJ databases">
        <authorList>
            <person name="Woo C.Y."/>
        </authorList>
    </citation>
    <scope>NUCLEOTIDE SEQUENCE</scope>
    <source>
        <strain evidence="3">CYS-02</strain>
    </source>
</reference>
<dbReference type="EMBL" id="JALGBI010000001">
    <property type="protein sequence ID" value="MCJ0762252.1"/>
    <property type="molecule type" value="Genomic_DNA"/>
</dbReference>
<evidence type="ECO:0000256" key="2">
    <source>
        <dbReference type="SAM" id="SignalP"/>
    </source>
</evidence>
<dbReference type="PIRSF" id="PIRSF017082">
    <property type="entry name" value="YflP"/>
    <property type="match status" value="1"/>
</dbReference>
<proteinExistence type="inferred from homology"/>
<organism evidence="3 4">
    <name type="scientific">Variovorax terrae</name>
    <dbReference type="NCBI Taxonomy" id="2923278"/>
    <lineage>
        <taxon>Bacteria</taxon>
        <taxon>Pseudomonadati</taxon>
        <taxon>Pseudomonadota</taxon>
        <taxon>Betaproteobacteria</taxon>
        <taxon>Burkholderiales</taxon>
        <taxon>Comamonadaceae</taxon>
        <taxon>Variovorax</taxon>
    </lineage>
</organism>
<dbReference type="PANTHER" id="PTHR42928">
    <property type="entry name" value="TRICARBOXYLATE-BINDING PROTEIN"/>
    <property type="match status" value="1"/>
</dbReference>
<dbReference type="AlphaFoldDB" id="A0A9X1VRY9"/>
<dbReference type="PANTHER" id="PTHR42928:SF5">
    <property type="entry name" value="BLR1237 PROTEIN"/>
    <property type="match status" value="1"/>
</dbReference>